<keyword evidence="3" id="KW-0391">Immunity</keyword>
<dbReference type="Gene3D" id="3.40.80.10">
    <property type="entry name" value="Peptidoglycan recognition protein-like"/>
    <property type="match status" value="1"/>
</dbReference>
<proteinExistence type="inferred from homology"/>
<dbReference type="InterPro" id="IPR002502">
    <property type="entry name" value="Amidase_domain"/>
</dbReference>
<gene>
    <name evidence="6" type="ORF">TBRA_LOCUS9818</name>
</gene>
<dbReference type="PANTHER" id="PTHR11022">
    <property type="entry name" value="PEPTIDOGLYCAN RECOGNITION PROTEIN"/>
    <property type="match status" value="1"/>
</dbReference>
<feature type="domain" description="Peptidoglycan recognition protein family" evidence="5">
    <location>
        <begin position="221"/>
        <end position="368"/>
    </location>
</feature>
<keyword evidence="7" id="KW-1185">Reference proteome</keyword>
<dbReference type="InterPro" id="IPR006619">
    <property type="entry name" value="PGRP_domain_met/bac"/>
</dbReference>
<dbReference type="EMBL" id="CADCXV010000885">
    <property type="protein sequence ID" value="CAB0038023.1"/>
    <property type="molecule type" value="Genomic_DNA"/>
</dbReference>
<dbReference type="Pfam" id="PF01510">
    <property type="entry name" value="Amidase_2"/>
    <property type="match status" value="1"/>
</dbReference>
<dbReference type="GO" id="GO:0009253">
    <property type="term" value="P:peptidoglycan catabolic process"/>
    <property type="evidence" value="ECO:0007669"/>
    <property type="project" value="InterPro"/>
</dbReference>
<dbReference type="InterPro" id="IPR015510">
    <property type="entry name" value="PGRP"/>
</dbReference>
<dbReference type="GO" id="GO:0008270">
    <property type="term" value="F:zinc ion binding"/>
    <property type="evidence" value="ECO:0007669"/>
    <property type="project" value="InterPro"/>
</dbReference>
<feature type="region of interest" description="Disordered" evidence="4">
    <location>
        <begin position="166"/>
        <end position="204"/>
    </location>
</feature>
<protein>
    <recommendedName>
        <fullName evidence="5">Peptidoglycan recognition protein family domain-containing protein</fullName>
    </recommendedName>
</protein>
<dbReference type="SUPFAM" id="SSF55846">
    <property type="entry name" value="N-acetylmuramoyl-L-alanine amidase-like"/>
    <property type="match status" value="1"/>
</dbReference>
<dbReference type="GO" id="GO:0008745">
    <property type="term" value="F:N-acetylmuramoyl-L-alanine amidase activity"/>
    <property type="evidence" value="ECO:0007669"/>
    <property type="project" value="InterPro"/>
</dbReference>
<name>A0A6H5IQX1_9HYME</name>
<sequence>METVSLTDRRYFPKKFLVSPARRNLYRKNYYILLFYKSDISDLHPGGRAARSALELGCPGAGARLAPAPGQTARPGDNRAHGLAVVRDARPVLGLGAQHPAVPDGRERLQRRGLQLHAGRRLAAVRGPRLAGARRLQRLRVQLQEPRRRVPGQLRAGPAQAGAVAVAGGLPGAGHEEGTAEGGLQAAGPQAGQLDREPGQASVRGDQEVEALVAGALISCRRLVSRGEWQAEPPSRPPRPVESEPLAYVVAGTTDIGSSSCLGLLWCSHALRQLQRLARLRGSADLEHNFLIGGDGRLYEGRGWAVEGEHTLAADGLDARSLGVGFVGDHTTEPAVEQFRALEALLDRGVSGGHLARDYRLTDRCQLRRDKSCSAFTKELKKWRHWTDKL</sequence>
<dbReference type="PANTHER" id="PTHR11022:SF41">
    <property type="entry name" value="PEPTIDOGLYCAN-RECOGNITION PROTEIN LC-RELATED"/>
    <property type="match status" value="1"/>
</dbReference>
<comment type="similarity">
    <text evidence="1">Belongs to the N-acetylmuramoyl-L-alanine amidase 2 family.</text>
</comment>
<evidence type="ECO:0000313" key="7">
    <source>
        <dbReference type="Proteomes" id="UP000479190"/>
    </source>
</evidence>
<dbReference type="CDD" id="cd06583">
    <property type="entry name" value="PGRP"/>
    <property type="match status" value="1"/>
</dbReference>
<keyword evidence="2" id="KW-0399">Innate immunity</keyword>
<dbReference type="AlphaFoldDB" id="A0A6H5IQX1"/>
<dbReference type="InterPro" id="IPR036505">
    <property type="entry name" value="Amidase/PGRP_sf"/>
</dbReference>
<dbReference type="Proteomes" id="UP000479190">
    <property type="component" value="Unassembled WGS sequence"/>
</dbReference>
<evidence type="ECO:0000259" key="5">
    <source>
        <dbReference type="SMART" id="SM00701"/>
    </source>
</evidence>
<evidence type="ECO:0000256" key="3">
    <source>
        <dbReference type="ARBA" id="ARBA00022859"/>
    </source>
</evidence>
<reference evidence="6 7" key="1">
    <citation type="submission" date="2020-02" db="EMBL/GenBank/DDBJ databases">
        <authorList>
            <person name="Ferguson B K."/>
        </authorList>
    </citation>
    <scope>NUCLEOTIDE SEQUENCE [LARGE SCALE GENOMIC DNA]</scope>
</reference>
<organism evidence="6 7">
    <name type="scientific">Trichogramma brassicae</name>
    <dbReference type="NCBI Taxonomy" id="86971"/>
    <lineage>
        <taxon>Eukaryota</taxon>
        <taxon>Metazoa</taxon>
        <taxon>Ecdysozoa</taxon>
        <taxon>Arthropoda</taxon>
        <taxon>Hexapoda</taxon>
        <taxon>Insecta</taxon>
        <taxon>Pterygota</taxon>
        <taxon>Neoptera</taxon>
        <taxon>Endopterygota</taxon>
        <taxon>Hymenoptera</taxon>
        <taxon>Apocrita</taxon>
        <taxon>Proctotrupomorpha</taxon>
        <taxon>Chalcidoidea</taxon>
        <taxon>Trichogrammatidae</taxon>
        <taxon>Trichogramma</taxon>
    </lineage>
</organism>
<evidence type="ECO:0000256" key="2">
    <source>
        <dbReference type="ARBA" id="ARBA00022588"/>
    </source>
</evidence>
<accession>A0A6H5IQX1</accession>
<dbReference type="OrthoDB" id="10001926at2759"/>
<feature type="compositionally biased region" description="Low complexity" evidence="4">
    <location>
        <begin position="182"/>
        <end position="193"/>
    </location>
</feature>
<evidence type="ECO:0000256" key="1">
    <source>
        <dbReference type="ARBA" id="ARBA00007553"/>
    </source>
</evidence>
<dbReference type="SMART" id="SM00701">
    <property type="entry name" value="PGRP"/>
    <property type="match status" value="1"/>
</dbReference>
<evidence type="ECO:0000256" key="4">
    <source>
        <dbReference type="SAM" id="MobiDB-lite"/>
    </source>
</evidence>
<evidence type="ECO:0000313" key="6">
    <source>
        <dbReference type="EMBL" id="CAB0038023.1"/>
    </source>
</evidence>
<dbReference type="GO" id="GO:0045087">
    <property type="term" value="P:innate immune response"/>
    <property type="evidence" value="ECO:0007669"/>
    <property type="project" value="UniProtKB-KW"/>
</dbReference>